<evidence type="ECO:0000256" key="6">
    <source>
        <dbReference type="RuleBase" id="RU366058"/>
    </source>
</evidence>
<organism evidence="8 9">
    <name type="scientific">Allorhodopirellula solitaria</name>
    <dbReference type="NCBI Taxonomy" id="2527987"/>
    <lineage>
        <taxon>Bacteria</taxon>
        <taxon>Pseudomonadati</taxon>
        <taxon>Planctomycetota</taxon>
        <taxon>Planctomycetia</taxon>
        <taxon>Pirellulales</taxon>
        <taxon>Pirellulaceae</taxon>
        <taxon>Allorhodopirellula</taxon>
    </lineage>
</organism>
<dbReference type="AlphaFoldDB" id="A0A5C5XVM5"/>
<proteinExistence type="inferred from homology"/>
<evidence type="ECO:0000256" key="5">
    <source>
        <dbReference type="ARBA" id="ARBA00023136"/>
    </source>
</evidence>
<keyword evidence="2 6" id="KW-1003">Cell membrane</keyword>
<sequence length="248" mass="26781">MSKKAIAKWVSIAVVALAILVWIRTVPSEDWEADFRRWIAGLGVWGPVVLCLIYITATLCLLPGSIITLAAGALFGLVGGFALVSVASTTGAGLAFLIARYVARDKVSEFAQSNAKFAAVDKAISEGGWKIVGLLRLSPAIPFTWQNYLYGLTQIHFWPYLLTTWVAMMPGTFMYAYLGSVASAASTSEGKPIWQWGLLVVGLLTTVTVAIYTAKLAQEKFREQTQSTQRSTGAQCSAAVECGDHHEV</sequence>
<dbReference type="RefSeq" id="WP_146391874.1">
    <property type="nucleotide sequence ID" value="NZ_SJPK01000006.1"/>
</dbReference>
<accession>A0A5C5XVM5</accession>
<feature type="transmembrane region" description="Helical" evidence="6">
    <location>
        <begin position="38"/>
        <end position="67"/>
    </location>
</feature>
<evidence type="ECO:0000256" key="1">
    <source>
        <dbReference type="ARBA" id="ARBA00004651"/>
    </source>
</evidence>
<comment type="subcellular location">
    <subcellularLocation>
        <location evidence="1 6">Cell membrane</location>
        <topology evidence="1 6">Multi-pass membrane protein</topology>
    </subcellularLocation>
</comment>
<keyword evidence="5 6" id="KW-0472">Membrane</keyword>
<keyword evidence="3 6" id="KW-0812">Transmembrane</keyword>
<evidence type="ECO:0000256" key="4">
    <source>
        <dbReference type="ARBA" id="ARBA00022989"/>
    </source>
</evidence>
<evidence type="ECO:0000256" key="2">
    <source>
        <dbReference type="ARBA" id="ARBA00022475"/>
    </source>
</evidence>
<dbReference type="InterPro" id="IPR032816">
    <property type="entry name" value="VTT_dom"/>
</dbReference>
<dbReference type="GO" id="GO:0005886">
    <property type="term" value="C:plasma membrane"/>
    <property type="evidence" value="ECO:0007669"/>
    <property type="project" value="UniProtKB-SubCell"/>
</dbReference>
<evidence type="ECO:0000256" key="3">
    <source>
        <dbReference type="ARBA" id="ARBA00022692"/>
    </source>
</evidence>
<dbReference type="Pfam" id="PF09335">
    <property type="entry name" value="VTT_dom"/>
    <property type="match status" value="1"/>
</dbReference>
<evidence type="ECO:0000259" key="7">
    <source>
        <dbReference type="Pfam" id="PF09335"/>
    </source>
</evidence>
<reference evidence="8 9" key="1">
    <citation type="submission" date="2019-02" db="EMBL/GenBank/DDBJ databases">
        <title>Deep-cultivation of Planctomycetes and their phenomic and genomic characterization uncovers novel biology.</title>
        <authorList>
            <person name="Wiegand S."/>
            <person name="Jogler M."/>
            <person name="Boedeker C."/>
            <person name="Pinto D."/>
            <person name="Vollmers J."/>
            <person name="Rivas-Marin E."/>
            <person name="Kohn T."/>
            <person name="Peeters S.H."/>
            <person name="Heuer A."/>
            <person name="Rast P."/>
            <person name="Oberbeckmann S."/>
            <person name="Bunk B."/>
            <person name="Jeske O."/>
            <person name="Meyerdierks A."/>
            <person name="Storesund J.E."/>
            <person name="Kallscheuer N."/>
            <person name="Luecker S."/>
            <person name="Lage O.M."/>
            <person name="Pohl T."/>
            <person name="Merkel B.J."/>
            <person name="Hornburger P."/>
            <person name="Mueller R.-W."/>
            <person name="Bruemmer F."/>
            <person name="Labrenz M."/>
            <person name="Spormann A.M."/>
            <person name="Op Den Camp H."/>
            <person name="Overmann J."/>
            <person name="Amann R."/>
            <person name="Jetten M.S.M."/>
            <person name="Mascher T."/>
            <person name="Medema M.H."/>
            <person name="Devos D.P."/>
            <person name="Kaster A.-K."/>
            <person name="Ovreas L."/>
            <person name="Rohde M."/>
            <person name="Galperin M.Y."/>
            <person name="Jogler C."/>
        </authorList>
    </citation>
    <scope>NUCLEOTIDE SEQUENCE [LARGE SCALE GENOMIC DNA]</scope>
    <source>
        <strain evidence="8 9">CA85</strain>
    </source>
</reference>
<feature type="transmembrane region" description="Helical" evidence="6">
    <location>
        <begin position="193"/>
        <end position="214"/>
    </location>
</feature>
<dbReference type="OrthoDB" id="526867at2"/>
<name>A0A5C5XVM5_9BACT</name>
<feature type="transmembrane region" description="Helical" evidence="6">
    <location>
        <begin position="73"/>
        <end position="99"/>
    </location>
</feature>
<dbReference type="PANTHER" id="PTHR12677">
    <property type="entry name" value="GOLGI APPARATUS MEMBRANE PROTEIN TVP38-RELATED"/>
    <property type="match status" value="1"/>
</dbReference>
<evidence type="ECO:0000313" key="8">
    <source>
        <dbReference type="EMBL" id="TWT66045.1"/>
    </source>
</evidence>
<keyword evidence="9" id="KW-1185">Reference proteome</keyword>
<comment type="similarity">
    <text evidence="6">Belongs to the TVP38/TMEM64 family.</text>
</comment>
<feature type="transmembrane region" description="Helical" evidence="6">
    <location>
        <begin position="157"/>
        <end position="178"/>
    </location>
</feature>
<feature type="domain" description="VTT" evidence="7">
    <location>
        <begin position="62"/>
        <end position="180"/>
    </location>
</feature>
<comment type="caution">
    <text evidence="8">The sequence shown here is derived from an EMBL/GenBank/DDBJ whole genome shotgun (WGS) entry which is preliminary data.</text>
</comment>
<feature type="transmembrane region" description="Helical" evidence="6">
    <location>
        <begin position="6"/>
        <end position="26"/>
    </location>
</feature>
<dbReference type="Proteomes" id="UP000318053">
    <property type="component" value="Unassembled WGS sequence"/>
</dbReference>
<keyword evidence="4 6" id="KW-1133">Transmembrane helix</keyword>
<dbReference type="InterPro" id="IPR015414">
    <property type="entry name" value="TMEM64"/>
</dbReference>
<protein>
    <recommendedName>
        <fullName evidence="6">TVP38/TMEM64 family membrane protein</fullName>
    </recommendedName>
</protein>
<dbReference type="EMBL" id="SJPK01000006">
    <property type="protein sequence ID" value="TWT66045.1"/>
    <property type="molecule type" value="Genomic_DNA"/>
</dbReference>
<gene>
    <name evidence="8" type="primary">ydjZ_2</name>
    <name evidence="8" type="ORF">CA85_29070</name>
</gene>
<dbReference type="PANTHER" id="PTHR12677:SF59">
    <property type="entry name" value="GOLGI APPARATUS MEMBRANE PROTEIN TVP38-RELATED"/>
    <property type="match status" value="1"/>
</dbReference>
<evidence type="ECO:0000313" key="9">
    <source>
        <dbReference type="Proteomes" id="UP000318053"/>
    </source>
</evidence>